<dbReference type="OrthoDB" id="7864340at2"/>
<dbReference type="RefSeq" id="WP_057820397.1">
    <property type="nucleotide sequence ID" value="NZ_CP031598.1"/>
</dbReference>
<dbReference type="EMBL" id="CP031598">
    <property type="protein sequence ID" value="QEW28678.1"/>
    <property type="molecule type" value="Genomic_DNA"/>
</dbReference>
<reference evidence="1 2" key="1">
    <citation type="submission" date="2018-08" db="EMBL/GenBank/DDBJ databases">
        <title>Genetic Globetrotter - A new plasmid hitch-hiking vast phylogenetic and geographic distances.</title>
        <authorList>
            <person name="Vollmers J."/>
            <person name="Petersen J."/>
        </authorList>
    </citation>
    <scope>NUCLEOTIDE SEQUENCE [LARGE SCALE GENOMIC DNA]</scope>
    <source>
        <strain evidence="1 2">DSM 26383</strain>
    </source>
</reference>
<protein>
    <submittedName>
        <fullName evidence="1">Uncharacterized protein</fullName>
    </submittedName>
</protein>
<name>A0A5P3AJZ5_9RHOB</name>
<accession>A0A5P3AJZ5</accession>
<organism evidence="1 2">
    <name type="scientific">Roseovarius indicus</name>
    <dbReference type="NCBI Taxonomy" id="540747"/>
    <lineage>
        <taxon>Bacteria</taxon>
        <taxon>Pseudomonadati</taxon>
        <taxon>Pseudomonadota</taxon>
        <taxon>Alphaproteobacteria</taxon>
        <taxon>Rhodobacterales</taxon>
        <taxon>Roseobacteraceae</taxon>
        <taxon>Roseovarius</taxon>
    </lineage>
</organism>
<gene>
    <name evidence="1" type="ORF">RIdsm_04516</name>
</gene>
<evidence type="ECO:0000313" key="2">
    <source>
        <dbReference type="Proteomes" id="UP000325785"/>
    </source>
</evidence>
<proteinExistence type="predicted"/>
<dbReference type="KEGG" id="rid:RIdsm_04516"/>
<dbReference type="Proteomes" id="UP000325785">
    <property type="component" value="Chromosome"/>
</dbReference>
<evidence type="ECO:0000313" key="1">
    <source>
        <dbReference type="EMBL" id="QEW28678.1"/>
    </source>
</evidence>
<sequence length="104" mass="11533">MLIEKLGFDDVRYNPELSAFEALVQIREEGEVYSYPVHMLAPLNAEFDVIAKGLSDKALRIHRHAPDRAMRLRRAPVPGEAALQLVPVSIETGELRRNGAALAA</sequence>
<dbReference type="AlphaFoldDB" id="A0A5P3AJZ5"/>